<protein>
    <submittedName>
        <fullName evidence="1">Jg21048 protein</fullName>
    </submittedName>
</protein>
<proteinExistence type="predicted"/>
<comment type="caution">
    <text evidence="1">The sequence shown here is derived from an EMBL/GenBank/DDBJ whole genome shotgun (WGS) entry which is preliminary data.</text>
</comment>
<gene>
    <name evidence="1" type="primary">jg21048</name>
    <name evidence="1" type="ORF">PAEG_LOCUS17149</name>
</gene>
<dbReference type="EMBL" id="CAKXAJ010025534">
    <property type="protein sequence ID" value="CAH2240574.1"/>
    <property type="molecule type" value="Genomic_DNA"/>
</dbReference>
<evidence type="ECO:0000313" key="2">
    <source>
        <dbReference type="Proteomes" id="UP000838756"/>
    </source>
</evidence>
<accession>A0A8S4RQZ8</accession>
<reference evidence="1" key="1">
    <citation type="submission" date="2022-03" db="EMBL/GenBank/DDBJ databases">
        <authorList>
            <person name="Lindestad O."/>
        </authorList>
    </citation>
    <scope>NUCLEOTIDE SEQUENCE</scope>
</reference>
<organism evidence="1 2">
    <name type="scientific">Pararge aegeria aegeria</name>
    <dbReference type="NCBI Taxonomy" id="348720"/>
    <lineage>
        <taxon>Eukaryota</taxon>
        <taxon>Metazoa</taxon>
        <taxon>Ecdysozoa</taxon>
        <taxon>Arthropoda</taxon>
        <taxon>Hexapoda</taxon>
        <taxon>Insecta</taxon>
        <taxon>Pterygota</taxon>
        <taxon>Neoptera</taxon>
        <taxon>Endopterygota</taxon>
        <taxon>Lepidoptera</taxon>
        <taxon>Glossata</taxon>
        <taxon>Ditrysia</taxon>
        <taxon>Papilionoidea</taxon>
        <taxon>Nymphalidae</taxon>
        <taxon>Satyrinae</taxon>
        <taxon>Satyrini</taxon>
        <taxon>Parargina</taxon>
        <taxon>Pararge</taxon>
    </lineage>
</organism>
<dbReference type="AlphaFoldDB" id="A0A8S4RQZ8"/>
<evidence type="ECO:0000313" key="1">
    <source>
        <dbReference type="EMBL" id="CAH2240574.1"/>
    </source>
</evidence>
<dbReference type="OrthoDB" id="7357323at2759"/>
<sequence>MQENQSLTSCSKNTCSKTSHSLDSALAKPVNEELFYTASVHFLKKRLQDKIHFTLVNSESGQTSQSCCNLSSISENHSAFSEDQRKNQSHLEIQENSAQCATKSLSMHQILPFPKSNKECFIARIMNSLRKYKRCANIPENKTDDIELFKTRSNYKFPRCELLNKGRSSCLKAISEELSKETLETRKSYTRSGKDSR</sequence>
<keyword evidence="2" id="KW-1185">Reference proteome</keyword>
<dbReference type="Proteomes" id="UP000838756">
    <property type="component" value="Unassembled WGS sequence"/>
</dbReference>
<name>A0A8S4RQZ8_9NEOP</name>